<reference evidence="1" key="1">
    <citation type="submission" date="2020-07" db="EMBL/GenBank/DDBJ databases">
        <title>Multicomponent nature underlies the extraordinary mechanical properties of spider dragline silk.</title>
        <authorList>
            <person name="Kono N."/>
            <person name="Nakamura H."/>
            <person name="Mori M."/>
            <person name="Yoshida Y."/>
            <person name="Ohtoshi R."/>
            <person name="Malay A.D."/>
            <person name="Moran D.A.P."/>
            <person name="Tomita M."/>
            <person name="Numata K."/>
            <person name="Arakawa K."/>
        </authorList>
    </citation>
    <scope>NUCLEOTIDE SEQUENCE</scope>
</reference>
<evidence type="ECO:0000313" key="1">
    <source>
        <dbReference type="EMBL" id="GFR04063.1"/>
    </source>
</evidence>
<dbReference type="EMBL" id="BMAO01015764">
    <property type="protein sequence ID" value="GFR04063.1"/>
    <property type="molecule type" value="Genomic_DNA"/>
</dbReference>
<organism evidence="1 2">
    <name type="scientific">Trichonephila clavata</name>
    <name type="common">Joro spider</name>
    <name type="synonym">Nephila clavata</name>
    <dbReference type="NCBI Taxonomy" id="2740835"/>
    <lineage>
        <taxon>Eukaryota</taxon>
        <taxon>Metazoa</taxon>
        <taxon>Ecdysozoa</taxon>
        <taxon>Arthropoda</taxon>
        <taxon>Chelicerata</taxon>
        <taxon>Arachnida</taxon>
        <taxon>Araneae</taxon>
        <taxon>Araneomorphae</taxon>
        <taxon>Entelegynae</taxon>
        <taxon>Araneoidea</taxon>
        <taxon>Nephilidae</taxon>
        <taxon>Trichonephila</taxon>
    </lineage>
</organism>
<comment type="caution">
    <text evidence="1">The sequence shown here is derived from an EMBL/GenBank/DDBJ whole genome shotgun (WGS) entry which is preliminary data.</text>
</comment>
<protein>
    <submittedName>
        <fullName evidence="1">Uncharacterized protein</fullName>
    </submittedName>
</protein>
<dbReference type="AlphaFoldDB" id="A0A8X6GHC4"/>
<accession>A0A8X6GHC4</accession>
<proteinExistence type="predicted"/>
<dbReference type="Proteomes" id="UP000887116">
    <property type="component" value="Unassembled WGS sequence"/>
</dbReference>
<evidence type="ECO:0000313" key="2">
    <source>
        <dbReference type="Proteomes" id="UP000887116"/>
    </source>
</evidence>
<name>A0A8X6GHC4_TRICU</name>
<keyword evidence="2" id="KW-1185">Reference proteome</keyword>
<sequence>MKAICIQDNHQFWCHWHRPAEELDCSGFWITSIGHSLNKPMYFSAMSPDSLLTVFPSECESKKSQELDIELSILQKDTATIILLPWFEKKIYQLVAELISMSSFLVQCQQLFIGMLPLTHIFIHTLDPYIHPYLAAMGPDAIFIEITQGYIQLSRIDNQYVERGILLRHSAIQPLYNWTKGGKSPVSILNTLQELLQQHYIYFLWIPYNSGPYGNKMAKEATTEEVPVSSNNLEFSDTCFKIKNSNRSYRKFLRLIFGTTGRPHRCPYHQGEYSCPVHHF</sequence>
<gene>
    <name evidence="1" type="ORF">TNCT_327651</name>
</gene>